<accession>A0AA88EDB9</accession>
<dbReference type="AlphaFoldDB" id="A0AA88EDB9"/>
<name>A0AA88EDB9_FICCA</name>
<organism evidence="2 3">
    <name type="scientific">Ficus carica</name>
    <name type="common">Common fig</name>
    <dbReference type="NCBI Taxonomy" id="3494"/>
    <lineage>
        <taxon>Eukaryota</taxon>
        <taxon>Viridiplantae</taxon>
        <taxon>Streptophyta</taxon>
        <taxon>Embryophyta</taxon>
        <taxon>Tracheophyta</taxon>
        <taxon>Spermatophyta</taxon>
        <taxon>Magnoliopsida</taxon>
        <taxon>eudicotyledons</taxon>
        <taxon>Gunneridae</taxon>
        <taxon>Pentapetalae</taxon>
        <taxon>rosids</taxon>
        <taxon>fabids</taxon>
        <taxon>Rosales</taxon>
        <taxon>Moraceae</taxon>
        <taxon>Ficeae</taxon>
        <taxon>Ficus</taxon>
    </lineage>
</organism>
<proteinExistence type="predicted"/>
<dbReference type="EMBL" id="BTGU01019345">
    <property type="protein sequence ID" value="GMN72375.1"/>
    <property type="molecule type" value="Genomic_DNA"/>
</dbReference>
<protein>
    <submittedName>
        <fullName evidence="2">Uncharacterized protein</fullName>
    </submittedName>
</protein>
<feature type="non-terminal residue" evidence="2">
    <location>
        <position position="25"/>
    </location>
</feature>
<comment type="caution">
    <text evidence="2">The sequence shown here is derived from an EMBL/GenBank/DDBJ whole genome shotgun (WGS) entry which is preliminary data.</text>
</comment>
<keyword evidence="3" id="KW-1185">Reference proteome</keyword>
<dbReference type="Proteomes" id="UP001187192">
    <property type="component" value="Unassembled WGS sequence"/>
</dbReference>
<evidence type="ECO:0000256" key="1">
    <source>
        <dbReference type="SAM" id="MobiDB-lite"/>
    </source>
</evidence>
<evidence type="ECO:0000313" key="2">
    <source>
        <dbReference type="EMBL" id="GMN72375.1"/>
    </source>
</evidence>
<feature type="region of interest" description="Disordered" evidence="1">
    <location>
        <begin position="1"/>
        <end position="25"/>
    </location>
</feature>
<sequence>MSSTSGALSSYSKQQMAAPGFKLLE</sequence>
<gene>
    <name evidence="2" type="ORF">TIFTF001_056010</name>
</gene>
<feature type="compositionally biased region" description="Polar residues" evidence="1">
    <location>
        <begin position="1"/>
        <end position="15"/>
    </location>
</feature>
<evidence type="ECO:0000313" key="3">
    <source>
        <dbReference type="Proteomes" id="UP001187192"/>
    </source>
</evidence>
<reference evidence="2" key="1">
    <citation type="submission" date="2023-07" db="EMBL/GenBank/DDBJ databases">
        <title>draft genome sequence of fig (Ficus carica).</title>
        <authorList>
            <person name="Takahashi T."/>
            <person name="Nishimura K."/>
        </authorList>
    </citation>
    <scope>NUCLEOTIDE SEQUENCE</scope>
</reference>